<gene>
    <name evidence="8" type="ORF">BCR42DRAFT_428977</name>
</gene>
<dbReference type="PROSITE" id="PS50023">
    <property type="entry name" value="LIM_DOMAIN_2"/>
    <property type="match status" value="4"/>
</dbReference>
<keyword evidence="2" id="KW-0677">Repeat</keyword>
<name>A0A1X2HXT2_9FUNG</name>
<dbReference type="SUPFAM" id="SSF57716">
    <property type="entry name" value="Glucocorticoid receptor-like (DNA-binding domain)"/>
    <property type="match status" value="3"/>
</dbReference>
<organism evidence="8 9">
    <name type="scientific">Absidia repens</name>
    <dbReference type="NCBI Taxonomy" id="90262"/>
    <lineage>
        <taxon>Eukaryota</taxon>
        <taxon>Fungi</taxon>
        <taxon>Fungi incertae sedis</taxon>
        <taxon>Mucoromycota</taxon>
        <taxon>Mucoromycotina</taxon>
        <taxon>Mucoromycetes</taxon>
        <taxon>Mucorales</taxon>
        <taxon>Cunninghamellaceae</taxon>
        <taxon>Absidia</taxon>
    </lineage>
</organism>
<dbReference type="PROSITE" id="PS00478">
    <property type="entry name" value="LIM_DOMAIN_1"/>
    <property type="match status" value="1"/>
</dbReference>
<dbReference type="Proteomes" id="UP000193560">
    <property type="component" value="Unassembled WGS sequence"/>
</dbReference>
<sequence length="512" mass="57878">MDSRISHIIPTITCSNCQVILPIRELSSHECEALPIKPTAPLKLDTSFPSLNQKYYTTANAGTSPLDQVPELLKSSSKGTYPGSSHSSPVKTRQKISGSQLHRTLSTESSKSGNETWKIARRPTTGSTSSSSTSPSLTSPLSALSRSFSIESSSSPKTPHIDTHHHQQPYLSFRIAQPSHSIKKSNTNNHHHHNEHEQDATTTISFYKSTTPVTTTPKLAPHYHQLRHRQQGKQNPNCFRCKRAIRSEPIPIGSKHMYHSHCLTCFLCRDPLNPHKEILEYNGIVYCLKDYQLIHSRPTCATCHDAIEPPIRPTKAFGSYFHPEHLRCSHCHKPVDEQTTGIVRHKKKIFCRTDFNALYLPTCRGCGRAVERESVSSSDGKLTGKWHKHCFRCHACSDLFQDNTFYVHQNQPYCQRDYHRLNHSLCAKCDTPIEGRCAQTCAMPSSRPTTSGERAAGDKYHPHCFTCHQCDKQIKDIYYSDKNRRIYCPDHGIHQSDKRTTIFCDLPLSAAK</sequence>
<feature type="domain" description="LIM zinc-binding" evidence="7">
    <location>
        <begin position="298"/>
        <end position="360"/>
    </location>
</feature>
<evidence type="ECO:0000256" key="4">
    <source>
        <dbReference type="ARBA" id="ARBA00023038"/>
    </source>
</evidence>
<feature type="domain" description="LIM zinc-binding" evidence="7">
    <location>
        <begin position="236"/>
        <end position="297"/>
    </location>
</feature>
<evidence type="ECO:0000259" key="7">
    <source>
        <dbReference type="PROSITE" id="PS50023"/>
    </source>
</evidence>
<dbReference type="EMBL" id="MCGE01000048">
    <property type="protein sequence ID" value="ORZ04768.1"/>
    <property type="molecule type" value="Genomic_DNA"/>
</dbReference>
<protein>
    <recommendedName>
        <fullName evidence="7">LIM zinc-binding domain-containing protein</fullName>
    </recommendedName>
</protein>
<comment type="caution">
    <text evidence="8">The sequence shown here is derived from an EMBL/GenBank/DDBJ whole genome shotgun (WGS) entry which is preliminary data.</text>
</comment>
<keyword evidence="1 5" id="KW-0479">Metal-binding</keyword>
<dbReference type="GO" id="GO:0046872">
    <property type="term" value="F:metal ion binding"/>
    <property type="evidence" value="ECO:0007669"/>
    <property type="project" value="UniProtKB-KW"/>
</dbReference>
<dbReference type="AlphaFoldDB" id="A0A1X2HXT2"/>
<reference evidence="8 9" key="1">
    <citation type="submission" date="2016-07" db="EMBL/GenBank/DDBJ databases">
        <title>Pervasive Adenine N6-methylation of Active Genes in Fungi.</title>
        <authorList>
            <consortium name="DOE Joint Genome Institute"/>
            <person name="Mondo S.J."/>
            <person name="Dannebaum R.O."/>
            <person name="Kuo R.C."/>
            <person name="Labutti K."/>
            <person name="Haridas S."/>
            <person name="Kuo A."/>
            <person name="Salamov A."/>
            <person name="Ahrendt S.R."/>
            <person name="Lipzen A."/>
            <person name="Sullivan W."/>
            <person name="Andreopoulos W.B."/>
            <person name="Clum A."/>
            <person name="Lindquist E."/>
            <person name="Daum C."/>
            <person name="Ramamoorthy G.K."/>
            <person name="Gryganskyi A."/>
            <person name="Culley D."/>
            <person name="Magnuson J.K."/>
            <person name="James T.Y."/>
            <person name="O'Malley M.A."/>
            <person name="Stajich J.E."/>
            <person name="Spatafora J.W."/>
            <person name="Visel A."/>
            <person name="Grigoriev I.V."/>
        </authorList>
    </citation>
    <scope>NUCLEOTIDE SEQUENCE [LARGE SCALE GENOMIC DNA]</scope>
    <source>
        <strain evidence="8 9">NRRL 1336</strain>
    </source>
</reference>
<keyword evidence="4 5" id="KW-0440">LIM domain</keyword>
<dbReference type="Gene3D" id="2.10.110.10">
    <property type="entry name" value="Cysteine Rich Protein"/>
    <property type="match status" value="4"/>
</dbReference>
<dbReference type="PANTHER" id="PTHR24205:SF16">
    <property type="entry name" value="GH01042P-RELATED"/>
    <property type="match status" value="1"/>
</dbReference>
<dbReference type="Pfam" id="PF00412">
    <property type="entry name" value="LIM"/>
    <property type="match status" value="4"/>
</dbReference>
<dbReference type="CDD" id="cd08368">
    <property type="entry name" value="LIM"/>
    <property type="match status" value="3"/>
</dbReference>
<evidence type="ECO:0000256" key="5">
    <source>
        <dbReference type="PROSITE-ProRule" id="PRU00125"/>
    </source>
</evidence>
<evidence type="ECO:0000256" key="6">
    <source>
        <dbReference type="SAM" id="MobiDB-lite"/>
    </source>
</evidence>
<keyword evidence="9" id="KW-1185">Reference proteome</keyword>
<dbReference type="GO" id="GO:0003712">
    <property type="term" value="F:transcription coregulator activity"/>
    <property type="evidence" value="ECO:0007669"/>
    <property type="project" value="TreeGrafter"/>
</dbReference>
<dbReference type="STRING" id="90262.A0A1X2HXT2"/>
<accession>A0A1X2HXT2</accession>
<dbReference type="InterPro" id="IPR001781">
    <property type="entry name" value="Znf_LIM"/>
</dbReference>
<feature type="domain" description="LIM zinc-binding" evidence="7">
    <location>
        <begin position="361"/>
        <end position="424"/>
    </location>
</feature>
<evidence type="ECO:0000313" key="8">
    <source>
        <dbReference type="EMBL" id="ORZ04768.1"/>
    </source>
</evidence>
<proteinExistence type="predicted"/>
<dbReference type="SMART" id="SM00132">
    <property type="entry name" value="LIM"/>
    <property type="match status" value="4"/>
</dbReference>
<dbReference type="GO" id="GO:0005634">
    <property type="term" value="C:nucleus"/>
    <property type="evidence" value="ECO:0007669"/>
    <property type="project" value="TreeGrafter"/>
</dbReference>
<evidence type="ECO:0000313" key="9">
    <source>
        <dbReference type="Proteomes" id="UP000193560"/>
    </source>
</evidence>
<dbReference type="PANTHER" id="PTHR24205">
    <property type="entry name" value="FOUR AND A HALF LIM DOMAINS PROTEIN"/>
    <property type="match status" value="1"/>
</dbReference>
<evidence type="ECO:0000256" key="3">
    <source>
        <dbReference type="ARBA" id="ARBA00022833"/>
    </source>
</evidence>
<feature type="compositionally biased region" description="Low complexity" evidence="6">
    <location>
        <begin position="122"/>
        <end position="155"/>
    </location>
</feature>
<keyword evidence="3 5" id="KW-0862">Zinc</keyword>
<dbReference type="OrthoDB" id="1112565at2759"/>
<feature type="domain" description="LIM zinc-binding" evidence="7">
    <location>
        <begin position="435"/>
        <end position="498"/>
    </location>
</feature>
<feature type="compositionally biased region" description="Polar residues" evidence="6">
    <location>
        <begin position="74"/>
        <end position="115"/>
    </location>
</feature>
<evidence type="ECO:0000256" key="2">
    <source>
        <dbReference type="ARBA" id="ARBA00022737"/>
    </source>
</evidence>
<evidence type="ECO:0000256" key="1">
    <source>
        <dbReference type="ARBA" id="ARBA00022723"/>
    </source>
</evidence>
<feature type="region of interest" description="Disordered" evidence="6">
    <location>
        <begin position="60"/>
        <end position="166"/>
    </location>
</feature>